<evidence type="ECO:0000256" key="3">
    <source>
        <dbReference type="ARBA" id="ARBA00012054"/>
    </source>
</evidence>
<keyword evidence="12" id="KW-1185">Reference proteome</keyword>
<dbReference type="SUPFAM" id="SSF52540">
    <property type="entry name" value="P-loop containing nucleoside triphosphate hydrolases"/>
    <property type="match status" value="1"/>
</dbReference>
<dbReference type="Proteomes" id="UP000188604">
    <property type="component" value="Chromosome"/>
</dbReference>
<dbReference type="GO" id="GO:0019521">
    <property type="term" value="P:D-gluconate metabolic process"/>
    <property type="evidence" value="ECO:0007669"/>
    <property type="project" value="UniProtKB-KW"/>
</dbReference>
<evidence type="ECO:0000313" key="12">
    <source>
        <dbReference type="Proteomes" id="UP000188604"/>
    </source>
</evidence>
<keyword evidence="6 10" id="KW-0418">Kinase</keyword>
<dbReference type="Gene3D" id="3.40.50.300">
    <property type="entry name" value="P-loop containing nucleotide triphosphate hydrolases"/>
    <property type="match status" value="1"/>
</dbReference>
<dbReference type="NCBIfam" id="TIGR01313">
    <property type="entry name" value="therm_gnt_kin"/>
    <property type="match status" value="1"/>
</dbReference>
<sequence>MSGSQASLPPRLVVVMGVSGSGKTTLAQSLATMFDWPFEEGDSLHPAANVEKMHGGIPLTDDDRAPWLEKCHDWLVAHREGGGVLTCSALKRAYRDVLRRDLSVTFVYLHAPEALIASRMTHRPGHFMPASLLPSQLATLEPPGANEHAIEIDSEYTPDQALSEIVEKLRHDPA</sequence>
<dbReference type="RefSeq" id="WP_077806349.1">
    <property type="nucleotide sequence ID" value="NZ_BJXS01000009.1"/>
</dbReference>
<evidence type="ECO:0000313" key="11">
    <source>
        <dbReference type="EMBL" id="AQS87369.1"/>
    </source>
</evidence>
<dbReference type="AlphaFoldDB" id="A0A1U9KNP6"/>
<dbReference type="InterPro" id="IPR006001">
    <property type="entry name" value="Therm_gnt_kin"/>
</dbReference>
<dbReference type="GO" id="GO:0046316">
    <property type="term" value="F:gluconokinase activity"/>
    <property type="evidence" value="ECO:0007669"/>
    <property type="project" value="UniProtKB-EC"/>
</dbReference>
<dbReference type="KEGG" id="nch:A0U93_04810"/>
<reference evidence="11 12" key="1">
    <citation type="submission" date="2016-03" db="EMBL/GenBank/DDBJ databases">
        <title>Acetic acid bacteria sequencing.</title>
        <authorList>
            <person name="Brandt J."/>
            <person name="Jakob F."/>
            <person name="Vogel R.F."/>
        </authorList>
    </citation>
    <scope>NUCLEOTIDE SEQUENCE [LARGE SCALE GENOMIC DNA]</scope>
    <source>
        <strain evidence="11 12">NBRC 101099</strain>
    </source>
</reference>
<dbReference type="EC" id="2.7.1.12" evidence="3 10"/>
<evidence type="ECO:0000256" key="8">
    <source>
        <dbReference type="ARBA" id="ARBA00023064"/>
    </source>
</evidence>
<protein>
    <recommendedName>
        <fullName evidence="3 10">Gluconokinase</fullName>
        <ecNumber evidence="3 10">2.7.1.12</ecNumber>
    </recommendedName>
</protein>
<dbReference type="InterPro" id="IPR027417">
    <property type="entry name" value="P-loop_NTPase"/>
</dbReference>
<name>A0A1U9KNP6_9PROT</name>
<dbReference type="GO" id="GO:0005737">
    <property type="term" value="C:cytoplasm"/>
    <property type="evidence" value="ECO:0007669"/>
    <property type="project" value="TreeGrafter"/>
</dbReference>
<proteinExistence type="inferred from homology"/>
<accession>A0A1U9KNP6</accession>
<keyword evidence="4 10" id="KW-0808">Transferase</keyword>
<evidence type="ECO:0000256" key="4">
    <source>
        <dbReference type="ARBA" id="ARBA00022679"/>
    </source>
</evidence>
<dbReference type="GO" id="GO:0005524">
    <property type="term" value="F:ATP binding"/>
    <property type="evidence" value="ECO:0007669"/>
    <property type="project" value="UniProtKB-KW"/>
</dbReference>
<dbReference type="CDD" id="cd02021">
    <property type="entry name" value="GntK"/>
    <property type="match status" value="1"/>
</dbReference>
<comment type="catalytic activity">
    <reaction evidence="9 10">
        <text>D-gluconate + ATP = 6-phospho-D-gluconate + ADP + H(+)</text>
        <dbReference type="Rhea" id="RHEA:19433"/>
        <dbReference type="ChEBI" id="CHEBI:15378"/>
        <dbReference type="ChEBI" id="CHEBI:18391"/>
        <dbReference type="ChEBI" id="CHEBI:30616"/>
        <dbReference type="ChEBI" id="CHEBI:58759"/>
        <dbReference type="ChEBI" id="CHEBI:456216"/>
        <dbReference type="EC" id="2.7.1.12"/>
    </reaction>
</comment>
<evidence type="ECO:0000256" key="9">
    <source>
        <dbReference type="ARBA" id="ARBA00048090"/>
    </source>
</evidence>
<evidence type="ECO:0000256" key="10">
    <source>
        <dbReference type="RuleBase" id="RU363066"/>
    </source>
</evidence>
<evidence type="ECO:0000256" key="7">
    <source>
        <dbReference type="ARBA" id="ARBA00022840"/>
    </source>
</evidence>
<evidence type="ECO:0000256" key="2">
    <source>
        <dbReference type="ARBA" id="ARBA00008420"/>
    </source>
</evidence>
<comment type="pathway">
    <text evidence="1">Carbohydrate acid metabolism.</text>
</comment>
<keyword evidence="7 10" id="KW-0067">ATP-binding</keyword>
<comment type="similarity">
    <text evidence="2 10">Belongs to the gluconokinase GntK/GntV family.</text>
</comment>
<evidence type="ECO:0000256" key="5">
    <source>
        <dbReference type="ARBA" id="ARBA00022741"/>
    </source>
</evidence>
<dbReference type="PANTHER" id="PTHR43442:SF3">
    <property type="entry name" value="GLUCONOKINASE-RELATED"/>
    <property type="match status" value="1"/>
</dbReference>
<dbReference type="STRING" id="320497.A0U93_04810"/>
<evidence type="ECO:0000256" key="1">
    <source>
        <dbReference type="ARBA" id="ARBA00004761"/>
    </source>
</evidence>
<dbReference type="EMBL" id="CP014691">
    <property type="protein sequence ID" value="AQS87369.1"/>
    <property type="molecule type" value="Genomic_DNA"/>
</dbReference>
<keyword evidence="5 10" id="KW-0547">Nucleotide-binding</keyword>
<dbReference type="FunFam" id="3.40.50.300:FF:000522">
    <property type="entry name" value="Gluconokinase"/>
    <property type="match status" value="1"/>
</dbReference>
<organism evidence="11 12">
    <name type="scientific">Neoasaia chiangmaiensis</name>
    <dbReference type="NCBI Taxonomy" id="320497"/>
    <lineage>
        <taxon>Bacteria</taxon>
        <taxon>Pseudomonadati</taxon>
        <taxon>Pseudomonadota</taxon>
        <taxon>Alphaproteobacteria</taxon>
        <taxon>Acetobacterales</taxon>
        <taxon>Acetobacteraceae</taxon>
        <taxon>Neoasaia</taxon>
    </lineage>
</organism>
<dbReference type="OrthoDB" id="9795716at2"/>
<keyword evidence="8" id="KW-0311">Gluconate utilization</keyword>
<dbReference type="PANTHER" id="PTHR43442">
    <property type="entry name" value="GLUCONOKINASE-RELATED"/>
    <property type="match status" value="1"/>
</dbReference>
<evidence type="ECO:0000256" key="6">
    <source>
        <dbReference type="ARBA" id="ARBA00022777"/>
    </source>
</evidence>
<gene>
    <name evidence="11" type="ORF">A0U93_04810</name>
</gene>